<dbReference type="InterPro" id="IPR035892">
    <property type="entry name" value="C2_domain_sf"/>
</dbReference>
<feature type="compositionally biased region" description="Basic residues" evidence="3">
    <location>
        <begin position="677"/>
        <end position="691"/>
    </location>
</feature>
<evidence type="ECO:0000256" key="2">
    <source>
        <dbReference type="ARBA" id="ARBA00022837"/>
    </source>
</evidence>
<evidence type="ECO:0000259" key="5">
    <source>
        <dbReference type="PROSITE" id="PS50004"/>
    </source>
</evidence>
<dbReference type="PANTHER" id="PTHR45911:SF4">
    <property type="entry name" value="MULTIPLE C2 AND TRANSMEMBRANE DOMAIN-CONTAINING PROTEIN"/>
    <property type="match status" value="1"/>
</dbReference>
<dbReference type="SUPFAM" id="SSF49562">
    <property type="entry name" value="C2 domain (Calcium/lipid-binding domain, CaLB)"/>
    <property type="match status" value="3"/>
</dbReference>
<proteinExistence type="predicted"/>
<feature type="region of interest" description="Disordered" evidence="3">
    <location>
        <begin position="14"/>
        <end position="133"/>
    </location>
</feature>
<keyword evidence="1" id="KW-0479">Metal-binding</keyword>
<feature type="compositionally biased region" description="Basic residues" evidence="3">
    <location>
        <begin position="36"/>
        <end position="45"/>
    </location>
</feature>
<keyword evidence="4" id="KW-0812">Transmembrane</keyword>
<dbReference type="RefSeq" id="XP_009168647.1">
    <property type="nucleotide sequence ID" value="XM_009170383.1"/>
</dbReference>
<dbReference type="AlphaFoldDB" id="A0A074ZW23"/>
<keyword evidence="7" id="KW-1185">Reference proteome</keyword>
<dbReference type="OrthoDB" id="5973539at2759"/>
<evidence type="ECO:0000256" key="1">
    <source>
        <dbReference type="ARBA" id="ARBA00022723"/>
    </source>
</evidence>
<dbReference type="CDD" id="cd00030">
    <property type="entry name" value="C2"/>
    <property type="match status" value="2"/>
</dbReference>
<feature type="domain" description="C2" evidence="5">
    <location>
        <begin position="362"/>
        <end position="478"/>
    </location>
</feature>
<evidence type="ECO:0000313" key="6">
    <source>
        <dbReference type="EMBL" id="KER27565.1"/>
    </source>
</evidence>
<dbReference type="GO" id="GO:0016020">
    <property type="term" value="C:membrane"/>
    <property type="evidence" value="ECO:0007669"/>
    <property type="project" value="TreeGrafter"/>
</dbReference>
<dbReference type="CTD" id="20319567"/>
<gene>
    <name evidence="6" type="ORF">T265_05385</name>
</gene>
<dbReference type="PROSITE" id="PS50004">
    <property type="entry name" value="C2"/>
    <property type="match status" value="3"/>
</dbReference>
<feature type="transmembrane region" description="Helical" evidence="4">
    <location>
        <begin position="1049"/>
        <end position="1080"/>
    </location>
</feature>
<organism evidence="6 7">
    <name type="scientific">Opisthorchis viverrini</name>
    <name type="common">Southeast Asian liver fluke</name>
    <dbReference type="NCBI Taxonomy" id="6198"/>
    <lineage>
        <taxon>Eukaryota</taxon>
        <taxon>Metazoa</taxon>
        <taxon>Spiralia</taxon>
        <taxon>Lophotrochozoa</taxon>
        <taxon>Platyhelminthes</taxon>
        <taxon>Trematoda</taxon>
        <taxon>Digenea</taxon>
        <taxon>Opisthorchiida</taxon>
        <taxon>Opisthorchiata</taxon>
        <taxon>Opisthorchiidae</taxon>
        <taxon>Opisthorchis</taxon>
    </lineage>
</organism>
<dbReference type="Pfam" id="PF00168">
    <property type="entry name" value="C2"/>
    <property type="match status" value="3"/>
</dbReference>
<feature type="region of interest" description="Disordered" evidence="3">
    <location>
        <begin position="808"/>
        <end position="840"/>
    </location>
</feature>
<reference evidence="6 7" key="1">
    <citation type="submission" date="2013-11" db="EMBL/GenBank/DDBJ databases">
        <title>Opisthorchis viverrini - life in the bile duct.</title>
        <authorList>
            <person name="Young N.D."/>
            <person name="Nagarajan N."/>
            <person name="Lin S.J."/>
            <person name="Korhonen P.K."/>
            <person name="Jex A.R."/>
            <person name="Hall R.S."/>
            <person name="Safavi-Hemami H."/>
            <person name="Kaewkong W."/>
            <person name="Bertrand D."/>
            <person name="Gao S."/>
            <person name="Seet Q."/>
            <person name="Wongkham S."/>
            <person name="Teh B.T."/>
            <person name="Wongkham C."/>
            <person name="Intapan P.M."/>
            <person name="Maleewong W."/>
            <person name="Yang X."/>
            <person name="Hu M."/>
            <person name="Wang Z."/>
            <person name="Hofmann A."/>
            <person name="Sternberg P.W."/>
            <person name="Tan P."/>
            <person name="Wang J."/>
            <person name="Gasser R.B."/>
        </authorList>
    </citation>
    <scope>NUCLEOTIDE SEQUENCE [LARGE SCALE GENOMIC DNA]</scope>
</reference>
<evidence type="ECO:0000256" key="3">
    <source>
        <dbReference type="SAM" id="MobiDB-lite"/>
    </source>
</evidence>
<name>A0A074ZW23_OPIVI</name>
<evidence type="ECO:0000313" key="7">
    <source>
        <dbReference type="Proteomes" id="UP000054324"/>
    </source>
</evidence>
<feature type="compositionally biased region" description="Polar residues" evidence="3">
    <location>
        <begin position="330"/>
        <end position="345"/>
    </location>
</feature>
<dbReference type="Gene3D" id="2.60.40.150">
    <property type="entry name" value="C2 domain"/>
    <property type="match status" value="3"/>
</dbReference>
<dbReference type="Proteomes" id="UP000054324">
    <property type="component" value="Unassembled WGS sequence"/>
</dbReference>
<feature type="compositionally biased region" description="Basic and acidic residues" evidence="3">
    <location>
        <begin position="692"/>
        <end position="702"/>
    </location>
</feature>
<evidence type="ECO:0000256" key="4">
    <source>
        <dbReference type="SAM" id="Phobius"/>
    </source>
</evidence>
<feature type="compositionally biased region" description="Polar residues" evidence="3">
    <location>
        <begin position="98"/>
        <end position="123"/>
    </location>
</feature>
<feature type="domain" description="C2" evidence="5">
    <location>
        <begin position="672"/>
        <end position="783"/>
    </location>
</feature>
<dbReference type="SMART" id="SM00239">
    <property type="entry name" value="C2"/>
    <property type="match status" value="3"/>
</dbReference>
<dbReference type="PRINTS" id="PR00360">
    <property type="entry name" value="C2DOMAIN"/>
</dbReference>
<protein>
    <recommendedName>
        <fullName evidence="5">C2 domain-containing protein</fullName>
    </recommendedName>
</protein>
<dbReference type="GO" id="GO:0005509">
    <property type="term" value="F:calcium ion binding"/>
    <property type="evidence" value="ECO:0007669"/>
    <property type="project" value="TreeGrafter"/>
</dbReference>
<sequence>MFLEKAEQIASRQFKDFRKKHKKFDHGIDDSYPSSTKHKTRKNKHTGLFNRLRGRSTNGEGSSTSSSPTSTLDQRSMPRWNSACGIGVIPDGRAGSSDPGTRSNTLTNHSRCRSASSSPVHSINESEDELSTSITSNDTVVKQEMMRIQRAGSVGDGQTSIRDGSSDRSQSRDSTATFSFRSETIDDTASTRITDRIQSDIPTLDYEIARIPKMPNSTQSSPVELPRRNAIASVDTPDRLIRRRSSSVDGDRTPHMDVSSPSFGACLMVDSLNKIAEQRCMSLRALDGDDSDTAVEEEQDKTSSSGKKVKKPLIKWTAKSLRKPKDAPKTISSKETQEDSLQASEVSAGHDSDLDPQSPRSSMTSEDISELLPRDGYLWSLRLYLKCARNLLVKGIQGKSDSYVKVKYRGKRIRRTKTVFNDRNPVYDQTVFFIVNNLGCPIELRVYNQDVFKKDEYVGRVLMPLKNLVLNQLQEFSVQLTNEDSNEATPVGELTFSLILGEKPELEVAADRRQFLLKQLKIDRQNAYQYPTMTTKRPSPDISPTGCDVSSWCENAARFYSDSAQEMNSIYAQNIYSAIDDDEMEEDDWLDENEFYFRQPSWPACFYDGTKLEVYTGRLPNKLQPLPFSQISRLPKVITDVNWEQMYTRSKLVVSLIGAQRLEPKQKSETIFPGSVHRSHSQRARSSKKHASGHEEKSKSDVVEPPSPMALLSVGRTTFRSAVIKNTRHPSWHQEFEFRLRTGDKKILQVEIRDMSTNPYTTLVRAYLDFAKLMPDWTDCFTLKNVIEGHEGQVVLLATLTGFSKPLDPSSVSPLPPNYRTSQVSVRSPEPVEDGVIVPPTQTPVPSELLELVAENYSLRNTIKDRFDVGWLHVFVIGARQIKAADSNGKSDPYCTLRLVNRVAYTSTIYKTLDPTWNQGFVFPIGDIYSVLEVTIWDEDKEKADFLGRIQLPLNQITSRRKRWYTLKDKTMKKLAKGSICLEVNVEHNPIRAAIRAAYPREEPCVWQENRVKLRNLQGHITRITSYTPPIEVGTQALKKLYTWENPTYSALFIVAMCLTILYIQPYMIAFGITIGLILVRLSHIRWFNSANKSKRPCAPVIDNDDLELEETLEYLEACSDSSSDEPLVPKSKHDKKKPLKQKLKKARQVMGMIDEAMEGIASIMEKFESICKWQVPWLSFLVMLFTLSVGILTYFVPLRYLLVFYVVKKFTRRLRQAQLYDPSPLSFILRVPNRVERIKYRQTRPNESPLRPND</sequence>
<keyword evidence="2" id="KW-0106">Calcium</keyword>
<feature type="domain" description="C2" evidence="5">
    <location>
        <begin position="855"/>
        <end position="967"/>
    </location>
</feature>
<dbReference type="STRING" id="6198.A0A074ZW23"/>
<feature type="region of interest" description="Disordered" evidence="3">
    <location>
        <begin position="149"/>
        <end position="183"/>
    </location>
</feature>
<keyword evidence="4" id="KW-1133">Transmembrane helix</keyword>
<feature type="compositionally biased region" description="Acidic residues" evidence="3">
    <location>
        <begin position="289"/>
        <end position="299"/>
    </location>
</feature>
<feature type="region of interest" description="Disordered" evidence="3">
    <location>
        <begin position="668"/>
        <end position="707"/>
    </location>
</feature>
<dbReference type="KEGG" id="ovi:T265_05385"/>
<feature type="transmembrane region" description="Helical" evidence="4">
    <location>
        <begin position="1176"/>
        <end position="1197"/>
    </location>
</feature>
<feature type="region of interest" description="Disordered" evidence="3">
    <location>
        <begin position="289"/>
        <end position="367"/>
    </location>
</feature>
<feature type="compositionally biased region" description="Low complexity" evidence="3">
    <location>
        <begin position="55"/>
        <end position="71"/>
    </location>
</feature>
<keyword evidence="4" id="KW-0472">Membrane</keyword>
<dbReference type="PANTHER" id="PTHR45911">
    <property type="entry name" value="C2 DOMAIN-CONTAINING PROTEIN"/>
    <property type="match status" value="1"/>
</dbReference>
<dbReference type="GeneID" id="20319567"/>
<accession>A0A074ZW23</accession>
<dbReference type="EMBL" id="KL596719">
    <property type="protein sequence ID" value="KER27565.1"/>
    <property type="molecule type" value="Genomic_DNA"/>
</dbReference>
<dbReference type="InterPro" id="IPR000008">
    <property type="entry name" value="C2_dom"/>
</dbReference>